<feature type="transmembrane region" description="Helical" evidence="2">
    <location>
        <begin position="82"/>
        <end position="100"/>
    </location>
</feature>
<sequence length="109" mass="12200">MRKIFLVLLFFCACTALQKTGNEAIYDSATADVETLPDSKAKQNILKALDVCREQNQELISLREENRKLNELANKWRGLRNSAIVIGVFLAIGVVGTILYKVRHLLGVP</sequence>
<gene>
    <name evidence="4" type="ORF">LEP1GSC179_3015</name>
</gene>
<accession>A0A0E2BC01</accession>
<dbReference type="AlphaFoldDB" id="A0A0E2BC01"/>
<evidence type="ECO:0000256" key="2">
    <source>
        <dbReference type="SAM" id="Phobius"/>
    </source>
</evidence>
<feature type="chain" id="PRO_5002392783" description="Lipoprotein" evidence="3">
    <location>
        <begin position="19"/>
        <end position="109"/>
    </location>
</feature>
<reference evidence="4" key="1">
    <citation type="submission" date="2012-10" db="EMBL/GenBank/DDBJ databases">
        <authorList>
            <person name="Harkins D.M."/>
            <person name="Durkin A.S."/>
            <person name="Brinkac L.M."/>
            <person name="Haft D.H."/>
            <person name="Selengut J.D."/>
            <person name="Sanka R."/>
            <person name="DePew J."/>
            <person name="Purushe J."/>
            <person name="Matthias M.A."/>
            <person name="Vinetz J.M."/>
            <person name="Sutton G.G."/>
            <person name="Nierman W.C."/>
            <person name="Fouts D.E."/>
        </authorList>
    </citation>
    <scope>NUCLEOTIDE SEQUENCE [LARGE SCALE GENOMIC DNA]</scope>
    <source>
        <strain evidence="4">MOR084</strain>
    </source>
</reference>
<dbReference type="RefSeq" id="WP_004485121.1">
    <property type="nucleotide sequence ID" value="NZ_AHON02000063.1"/>
</dbReference>
<comment type="caution">
    <text evidence="4">The sequence shown here is derived from an EMBL/GenBank/DDBJ whole genome shotgun (WGS) entry which is preliminary data.</text>
</comment>
<feature type="coiled-coil region" evidence="1">
    <location>
        <begin position="52"/>
        <end position="82"/>
    </location>
</feature>
<keyword evidence="3" id="KW-0732">Signal</keyword>
<evidence type="ECO:0000256" key="3">
    <source>
        <dbReference type="SAM" id="SignalP"/>
    </source>
</evidence>
<evidence type="ECO:0000313" key="4">
    <source>
        <dbReference type="EMBL" id="EKO32862.1"/>
    </source>
</evidence>
<evidence type="ECO:0000256" key="1">
    <source>
        <dbReference type="SAM" id="Coils"/>
    </source>
</evidence>
<organism evidence="4 5">
    <name type="scientific">Leptospira santarosai str. MOR084</name>
    <dbReference type="NCBI Taxonomy" id="1049984"/>
    <lineage>
        <taxon>Bacteria</taxon>
        <taxon>Pseudomonadati</taxon>
        <taxon>Spirochaetota</taxon>
        <taxon>Spirochaetia</taxon>
        <taxon>Leptospirales</taxon>
        <taxon>Leptospiraceae</taxon>
        <taxon>Leptospira</taxon>
    </lineage>
</organism>
<feature type="signal peptide" evidence="3">
    <location>
        <begin position="1"/>
        <end position="18"/>
    </location>
</feature>
<evidence type="ECO:0008006" key="6">
    <source>
        <dbReference type="Google" id="ProtNLM"/>
    </source>
</evidence>
<keyword evidence="1" id="KW-0175">Coiled coil</keyword>
<keyword evidence="2" id="KW-1133">Transmembrane helix</keyword>
<dbReference type="EMBL" id="AHON02000063">
    <property type="protein sequence ID" value="EKO32862.1"/>
    <property type="molecule type" value="Genomic_DNA"/>
</dbReference>
<keyword evidence="5" id="KW-1185">Reference proteome</keyword>
<protein>
    <recommendedName>
        <fullName evidence="6">Lipoprotein</fullName>
    </recommendedName>
</protein>
<dbReference type="Proteomes" id="UP000006329">
    <property type="component" value="Unassembled WGS sequence"/>
</dbReference>
<name>A0A0E2BC01_9LEPT</name>
<keyword evidence="2" id="KW-0812">Transmembrane</keyword>
<proteinExistence type="predicted"/>
<evidence type="ECO:0000313" key="5">
    <source>
        <dbReference type="Proteomes" id="UP000006329"/>
    </source>
</evidence>
<keyword evidence="2" id="KW-0472">Membrane</keyword>